<comment type="subcellular location">
    <subcellularLocation>
        <location evidence="1">Endomembrane system</location>
        <topology evidence="1">Multi-pass membrane protein</topology>
    </subcellularLocation>
    <subcellularLocation>
        <location evidence="2">Golgi apparatus membrane</location>
    </subcellularLocation>
</comment>
<keyword evidence="11" id="KW-0449">Lipoprotein</keyword>
<evidence type="ECO:0000256" key="14">
    <source>
        <dbReference type="RuleBase" id="RU079119"/>
    </source>
</evidence>
<dbReference type="SUPFAM" id="SSF48403">
    <property type="entry name" value="Ankyrin repeat"/>
    <property type="match status" value="1"/>
</dbReference>
<dbReference type="PANTHER" id="PTHR24161:SF102">
    <property type="entry name" value="S-ACYLTRANSFERASE"/>
    <property type="match status" value="1"/>
</dbReference>
<dbReference type="GO" id="GO:0019706">
    <property type="term" value="F:protein-cysteine S-palmitoyltransferase activity"/>
    <property type="evidence" value="ECO:0007669"/>
    <property type="project" value="UniProtKB-EC"/>
</dbReference>
<evidence type="ECO:0000256" key="5">
    <source>
        <dbReference type="ARBA" id="ARBA00022692"/>
    </source>
</evidence>
<evidence type="ECO:0000256" key="10">
    <source>
        <dbReference type="ARBA" id="ARBA00023136"/>
    </source>
</evidence>
<dbReference type="FunFam" id="1.25.40.20:FF:000300">
    <property type="entry name" value="S-acyltransferase"/>
    <property type="match status" value="1"/>
</dbReference>
<dbReference type="Proteomes" id="UP000823388">
    <property type="component" value="Chromosome 1N"/>
</dbReference>
<feature type="transmembrane region" description="Helical" evidence="14">
    <location>
        <begin position="388"/>
        <end position="411"/>
    </location>
</feature>
<feature type="transmembrane region" description="Helical" evidence="14">
    <location>
        <begin position="431"/>
        <end position="454"/>
    </location>
</feature>
<dbReference type="GO" id="GO:0000139">
    <property type="term" value="C:Golgi membrane"/>
    <property type="evidence" value="ECO:0007669"/>
    <property type="project" value="UniProtKB-SubCell"/>
</dbReference>
<evidence type="ECO:0000256" key="1">
    <source>
        <dbReference type="ARBA" id="ARBA00004127"/>
    </source>
</evidence>
<protein>
    <recommendedName>
        <fullName evidence="14">S-acyltransferase</fullName>
        <ecNumber evidence="14">2.3.1.225</ecNumber>
    </recommendedName>
    <alternativeName>
        <fullName evidence="14">Palmitoyltransferase</fullName>
    </alternativeName>
</protein>
<accession>A0A8T0WV59</accession>
<dbReference type="InterPro" id="IPR002110">
    <property type="entry name" value="Ankyrin_rpt"/>
</dbReference>
<gene>
    <name evidence="17" type="ORF">PVAP13_1NG081200</name>
</gene>
<evidence type="ECO:0000256" key="2">
    <source>
        <dbReference type="ARBA" id="ARBA00004394"/>
    </source>
</evidence>
<feature type="repeat" description="ANK" evidence="13">
    <location>
        <begin position="187"/>
        <end position="211"/>
    </location>
</feature>
<reference evidence="17" key="1">
    <citation type="submission" date="2020-05" db="EMBL/GenBank/DDBJ databases">
        <title>WGS assembly of Panicum virgatum.</title>
        <authorList>
            <person name="Lovell J.T."/>
            <person name="Jenkins J."/>
            <person name="Shu S."/>
            <person name="Juenger T.E."/>
            <person name="Schmutz J."/>
        </authorList>
    </citation>
    <scope>NUCLEOTIDE SEQUENCE</scope>
    <source>
        <strain evidence="17">AP13</strain>
    </source>
</reference>
<proteinExistence type="inferred from homology"/>
<evidence type="ECO:0000256" key="7">
    <source>
        <dbReference type="ARBA" id="ARBA00022989"/>
    </source>
</evidence>
<keyword evidence="6" id="KW-0677">Repeat</keyword>
<keyword evidence="5 14" id="KW-0812">Transmembrane</keyword>
<comment type="domain">
    <text evidence="14">The DHHC domain is required for palmitoyltransferase activity.</text>
</comment>
<keyword evidence="4 14" id="KW-0808">Transferase</keyword>
<evidence type="ECO:0000256" key="13">
    <source>
        <dbReference type="PROSITE-ProRule" id="PRU00023"/>
    </source>
</evidence>
<dbReference type="PANTHER" id="PTHR24161">
    <property type="entry name" value="ANK_REP_REGION DOMAIN-CONTAINING PROTEIN-RELATED"/>
    <property type="match status" value="1"/>
</dbReference>
<comment type="similarity">
    <text evidence="3 14">Belongs to the DHHC palmitoyltransferase family.</text>
</comment>
<sequence>MASSEIEVGDDTAAEGEEEALKDDVYTGAAYGDLEKLHRLVEREGRSVAEPDALGYHALQWAALNNRVATAQYILEHGADVNAIDHTGQTALHWSAVRGHIQVAELLLKEGAKVDAADLYGYQTTHVAAQYGQTAFLYHIVTKWNADHDVPDNDGRSPLHWAAYKGFADTIRLLLFLGAYRARQDKEGCTPLHWSAIRGNLESCTVLVQAGKMEDLTVQDKTGLTPAQLAADKNHQHIAFFLGNARRVHERGCGGNGYFGKLSKFGLAPLLWCIIIILIFVYIHSIILGDYNSNMTVPFVLFSWKDPGYISKNIRDSQNQRDDEPLLKRGLDNPELLDGNWSQLCITCKIVRPVRSKHCSTCDRCVEQFDHHCPWVSNCIGKRNKWEFFMFLLLEVSAMIITGVTAIIRSVRDPGSPASFSGWLGYTAINHSWVVSFVKMDFLLFFGVIALTVIQASQISRNITTNEMANAMRYSYLRGPGGRFRNPYDHGVRKNCSDFFLKGYNEDIERVVQTLQPDEEMGPIQTRSAVLQDGESVPLHVNGTDHSSTDSQANSKSHRQSSAKCCNHSKKSERTPGPRA</sequence>
<dbReference type="Pfam" id="PF12796">
    <property type="entry name" value="Ank_2"/>
    <property type="match status" value="2"/>
</dbReference>
<evidence type="ECO:0000256" key="11">
    <source>
        <dbReference type="ARBA" id="ARBA00023288"/>
    </source>
</evidence>
<evidence type="ECO:0000313" key="17">
    <source>
        <dbReference type="EMBL" id="KAG2649014.1"/>
    </source>
</evidence>
<keyword evidence="8" id="KW-0333">Golgi apparatus</keyword>
<dbReference type="EC" id="2.3.1.225" evidence="14"/>
<dbReference type="EMBL" id="CM029038">
    <property type="protein sequence ID" value="KAG2649014.1"/>
    <property type="molecule type" value="Genomic_DNA"/>
</dbReference>
<feature type="repeat" description="ANK" evidence="13">
    <location>
        <begin position="87"/>
        <end position="119"/>
    </location>
</feature>
<dbReference type="Pfam" id="PF01529">
    <property type="entry name" value="DHHC"/>
    <property type="match status" value="1"/>
</dbReference>
<keyword evidence="9 13" id="KW-0040">ANK repeat</keyword>
<feature type="repeat" description="ANK" evidence="13">
    <location>
        <begin position="154"/>
        <end position="186"/>
    </location>
</feature>
<evidence type="ECO:0000256" key="9">
    <source>
        <dbReference type="ARBA" id="ARBA00023043"/>
    </source>
</evidence>
<evidence type="ECO:0000259" key="16">
    <source>
        <dbReference type="Pfam" id="PF01529"/>
    </source>
</evidence>
<feature type="compositionally biased region" description="Polar residues" evidence="15">
    <location>
        <begin position="544"/>
        <end position="555"/>
    </location>
</feature>
<dbReference type="InterPro" id="IPR001594">
    <property type="entry name" value="Palmitoyltrfase_DHHC"/>
</dbReference>
<feature type="repeat" description="ANK" evidence="13">
    <location>
        <begin position="54"/>
        <end position="86"/>
    </location>
</feature>
<dbReference type="AlphaFoldDB" id="A0A8T0WV59"/>
<feature type="compositionally biased region" description="Basic and acidic residues" evidence="15">
    <location>
        <begin position="570"/>
        <end position="580"/>
    </location>
</feature>
<dbReference type="PROSITE" id="PS50297">
    <property type="entry name" value="ANK_REP_REGION"/>
    <property type="match status" value="4"/>
</dbReference>
<comment type="caution">
    <text evidence="17">The sequence shown here is derived from an EMBL/GenBank/DDBJ whole genome shotgun (WGS) entry which is preliminary data.</text>
</comment>
<evidence type="ECO:0000256" key="3">
    <source>
        <dbReference type="ARBA" id="ARBA00008574"/>
    </source>
</evidence>
<dbReference type="PROSITE" id="PS50088">
    <property type="entry name" value="ANK_REPEAT"/>
    <property type="match status" value="4"/>
</dbReference>
<dbReference type="Gene3D" id="1.25.40.20">
    <property type="entry name" value="Ankyrin repeat-containing domain"/>
    <property type="match status" value="2"/>
</dbReference>
<evidence type="ECO:0000256" key="6">
    <source>
        <dbReference type="ARBA" id="ARBA00022737"/>
    </source>
</evidence>
<feature type="transmembrane region" description="Helical" evidence="14">
    <location>
        <begin position="269"/>
        <end position="289"/>
    </location>
</feature>
<evidence type="ECO:0000256" key="4">
    <source>
        <dbReference type="ARBA" id="ARBA00022679"/>
    </source>
</evidence>
<dbReference type="PROSITE" id="PS50216">
    <property type="entry name" value="DHHC"/>
    <property type="match status" value="1"/>
</dbReference>
<name>A0A8T0WV59_PANVG</name>
<evidence type="ECO:0000256" key="12">
    <source>
        <dbReference type="ARBA" id="ARBA00048048"/>
    </source>
</evidence>
<keyword evidence="18" id="KW-1185">Reference proteome</keyword>
<keyword evidence="7 14" id="KW-1133">Transmembrane helix</keyword>
<keyword evidence="10 14" id="KW-0472">Membrane</keyword>
<dbReference type="InterPro" id="IPR036770">
    <property type="entry name" value="Ankyrin_rpt-contain_sf"/>
</dbReference>
<feature type="compositionally biased region" description="Basic residues" evidence="15">
    <location>
        <begin position="556"/>
        <end position="569"/>
    </location>
</feature>
<keyword evidence="14" id="KW-0012">Acyltransferase</keyword>
<evidence type="ECO:0000313" key="18">
    <source>
        <dbReference type="Proteomes" id="UP000823388"/>
    </source>
</evidence>
<comment type="catalytic activity">
    <reaction evidence="12 14">
        <text>L-cysteinyl-[protein] + hexadecanoyl-CoA = S-hexadecanoyl-L-cysteinyl-[protein] + CoA</text>
        <dbReference type="Rhea" id="RHEA:36683"/>
        <dbReference type="Rhea" id="RHEA-COMP:10131"/>
        <dbReference type="Rhea" id="RHEA-COMP:11032"/>
        <dbReference type="ChEBI" id="CHEBI:29950"/>
        <dbReference type="ChEBI" id="CHEBI:57287"/>
        <dbReference type="ChEBI" id="CHEBI:57379"/>
        <dbReference type="ChEBI" id="CHEBI:74151"/>
        <dbReference type="EC" id="2.3.1.225"/>
    </reaction>
</comment>
<evidence type="ECO:0000256" key="15">
    <source>
        <dbReference type="SAM" id="MobiDB-lite"/>
    </source>
</evidence>
<dbReference type="SMART" id="SM00248">
    <property type="entry name" value="ANK"/>
    <property type="match status" value="5"/>
</dbReference>
<organism evidence="17 18">
    <name type="scientific">Panicum virgatum</name>
    <name type="common">Blackwell switchgrass</name>
    <dbReference type="NCBI Taxonomy" id="38727"/>
    <lineage>
        <taxon>Eukaryota</taxon>
        <taxon>Viridiplantae</taxon>
        <taxon>Streptophyta</taxon>
        <taxon>Embryophyta</taxon>
        <taxon>Tracheophyta</taxon>
        <taxon>Spermatophyta</taxon>
        <taxon>Magnoliopsida</taxon>
        <taxon>Liliopsida</taxon>
        <taxon>Poales</taxon>
        <taxon>Poaceae</taxon>
        <taxon>PACMAD clade</taxon>
        <taxon>Panicoideae</taxon>
        <taxon>Panicodae</taxon>
        <taxon>Paniceae</taxon>
        <taxon>Panicinae</taxon>
        <taxon>Panicum</taxon>
        <taxon>Panicum sect. Hiantes</taxon>
    </lineage>
</organism>
<feature type="domain" description="Palmitoyltransferase DHHC" evidence="16">
    <location>
        <begin position="343"/>
        <end position="470"/>
    </location>
</feature>
<feature type="region of interest" description="Disordered" evidence="15">
    <location>
        <begin position="534"/>
        <end position="580"/>
    </location>
</feature>
<evidence type="ECO:0000256" key="8">
    <source>
        <dbReference type="ARBA" id="ARBA00023034"/>
    </source>
</evidence>